<protein>
    <submittedName>
        <fullName evidence="1">UDP-N-acetylmuramoylalanyl-D-glutamate-2, 6-diaminopimelate ligase protein</fullName>
        <ecNumber evidence="1">6.3.2.7</ecNumber>
    </submittedName>
</protein>
<dbReference type="Proteomes" id="UP000827976">
    <property type="component" value="Chromosome 14"/>
</dbReference>
<dbReference type="EC" id="6.3.2.7" evidence="1"/>
<gene>
    <name evidence="1" type="ORF">IHE45_14G026100</name>
</gene>
<dbReference type="EMBL" id="CM037024">
    <property type="protein sequence ID" value="KAH7663029.1"/>
    <property type="molecule type" value="Genomic_DNA"/>
</dbReference>
<keyword evidence="1" id="KW-0436">Ligase</keyword>
<reference evidence="2" key="1">
    <citation type="journal article" date="2022" name="Nat. Commun.">
        <title>Chromosome evolution and the genetic basis of agronomically important traits in greater yam.</title>
        <authorList>
            <person name="Bredeson J.V."/>
            <person name="Lyons J.B."/>
            <person name="Oniyinde I.O."/>
            <person name="Okereke N.R."/>
            <person name="Kolade O."/>
            <person name="Nnabue I."/>
            <person name="Nwadili C.O."/>
            <person name="Hribova E."/>
            <person name="Parker M."/>
            <person name="Nwogha J."/>
            <person name="Shu S."/>
            <person name="Carlson J."/>
            <person name="Kariba R."/>
            <person name="Muthemba S."/>
            <person name="Knop K."/>
            <person name="Barton G.J."/>
            <person name="Sherwood A.V."/>
            <person name="Lopez-Montes A."/>
            <person name="Asiedu R."/>
            <person name="Jamnadass R."/>
            <person name="Muchugi A."/>
            <person name="Goodstein D."/>
            <person name="Egesi C.N."/>
            <person name="Featherston J."/>
            <person name="Asfaw A."/>
            <person name="Simpson G.G."/>
            <person name="Dolezel J."/>
            <person name="Hendre P.S."/>
            <person name="Van Deynze A."/>
            <person name="Kumar P.L."/>
            <person name="Obidiegwu J.E."/>
            <person name="Bhattacharjee R."/>
            <person name="Rokhsar D.S."/>
        </authorList>
    </citation>
    <scope>NUCLEOTIDE SEQUENCE [LARGE SCALE GENOMIC DNA]</scope>
    <source>
        <strain evidence="2">cv. TDa95/00328</strain>
    </source>
</reference>
<evidence type="ECO:0000313" key="2">
    <source>
        <dbReference type="Proteomes" id="UP000827976"/>
    </source>
</evidence>
<comment type="caution">
    <text evidence="1">The sequence shown here is derived from an EMBL/GenBank/DDBJ whole genome shotgun (WGS) entry which is preliminary data.</text>
</comment>
<proteinExistence type="predicted"/>
<evidence type="ECO:0000313" key="1">
    <source>
        <dbReference type="EMBL" id="KAH7663029.1"/>
    </source>
</evidence>
<keyword evidence="2" id="KW-1185">Reference proteome</keyword>
<sequence length="673" mass="74314">MFRSSFIHSFKLLTVSLNSDIKPFTMALSAISLTPFSLPSSLKTNPKLHCFVCSHAFKPLNSSNAKPHLVSSPSLSNQQKLGSSFGFDTKHQAQTLTLTELLEKSNVTPVLVHGDLSIPITGIKNDSRKVIAGDVFISCFGYKTNGHLYIKDAVRRGAVAVVVSEGMEVDDSFSFNAVIVVVKNTNAITPVLASTFYNNPSKSLKVIGITGTNGKTTATHLVRSLLNALSMKTGMLGTVGYHVDGGNKNQLEASNTTPDSVSVQELMAKMVKRHIDAVVMEVSSIGLAVGRCNEIDFDIAVFMNLTRDHHDFHGNEEEYKKSKAKLFKKMTDKRRHRKVINFDDPNAAFFAAQGNPEVPMVSFAMEDKSADVHPLKIELNMFKTKVWVKTPNGVVKISSGLIGRYNVYNILACAAVGVALGAPLKDIARGIENVDGVPGRFELIDEGQDFSVVVDYAHSPDSFSRLLDAGRELGAKRIITVFGCAGETDKGKRPMLVKIATEKSDVVVLTCGNPKTENQLHIFDDMLAGIGWNLRDYLQYSQNDQYLSHENGHRLFLHDIRRVAIRAAIAMGKKGDMIFFLARGHEAYQLEGNQKRYIDDRDECRNALQDLDMLYRAGMHKKFPMATIDKPTNIDQVISESTHASERDVPHCEVIREPMVPIYDEKEALHAVA</sequence>
<name>A0ACB7UQT7_DIOAL</name>
<organism evidence="1 2">
    <name type="scientific">Dioscorea alata</name>
    <name type="common">Purple yam</name>
    <dbReference type="NCBI Taxonomy" id="55571"/>
    <lineage>
        <taxon>Eukaryota</taxon>
        <taxon>Viridiplantae</taxon>
        <taxon>Streptophyta</taxon>
        <taxon>Embryophyta</taxon>
        <taxon>Tracheophyta</taxon>
        <taxon>Spermatophyta</taxon>
        <taxon>Magnoliopsida</taxon>
        <taxon>Liliopsida</taxon>
        <taxon>Dioscoreales</taxon>
        <taxon>Dioscoreaceae</taxon>
        <taxon>Dioscorea</taxon>
    </lineage>
</organism>
<accession>A0ACB7UQT7</accession>